<dbReference type="PANTHER" id="PTHR31143">
    <property type="match status" value="1"/>
</dbReference>
<gene>
    <name evidence="2" type="ORF">HQN87_06065</name>
</gene>
<dbReference type="SUPFAM" id="SSF55729">
    <property type="entry name" value="Acyl-CoA N-acyltransferases (Nat)"/>
    <property type="match status" value="1"/>
</dbReference>
<name>A0ABX2DJY0_9BACL</name>
<dbReference type="Proteomes" id="UP000711047">
    <property type="component" value="Unassembled WGS sequence"/>
</dbReference>
<dbReference type="InterPro" id="IPR027365">
    <property type="entry name" value="GNAT_acetyltra_YdfB-like"/>
</dbReference>
<evidence type="ECO:0000313" key="3">
    <source>
        <dbReference type="Proteomes" id="UP000711047"/>
    </source>
</evidence>
<feature type="domain" description="N-acetyltransferase" evidence="1">
    <location>
        <begin position="132"/>
        <end position="269"/>
    </location>
</feature>
<dbReference type="InterPro" id="IPR016181">
    <property type="entry name" value="Acyl_CoA_acyltransferase"/>
</dbReference>
<evidence type="ECO:0000313" key="2">
    <source>
        <dbReference type="EMBL" id="NQX44887.1"/>
    </source>
</evidence>
<keyword evidence="3" id="KW-1185">Reference proteome</keyword>
<proteinExistence type="predicted"/>
<dbReference type="CDD" id="cd04301">
    <property type="entry name" value="NAT_SF"/>
    <property type="match status" value="1"/>
</dbReference>
<sequence>MFVSFGPDDSVLHSKAFMQEEAEYNLIHLIAGNKEALRIKTPEDDLIFAHAAGFNPWLWISAEMDAGKRNSLVQQLLENLPDREFPGVTGTPETGRLFAEAYSRRTGKQARVHMLMEAYHCPQVQHPHNVSGRLVQADESYIPVIAEYLARFVEDVFGTESAPENFLGHAKEVTDSGKLRLWIDQGRAVSMANLAHQSFRHGRINEVFTLHEFRKQGYASAVVAELCAELLNSGLTPMLYADAANPDSNKVYQSIGFKRTGSIADLRFQ</sequence>
<organism evidence="2 3">
    <name type="scientific">Paenibacillus tritici</name>
    <dbReference type="NCBI Taxonomy" id="1873425"/>
    <lineage>
        <taxon>Bacteria</taxon>
        <taxon>Bacillati</taxon>
        <taxon>Bacillota</taxon>
        <taxon>Bacilli</taxon>
        <taxon>Bacillales</taxon>
        <taxon>Paenibacillaceae</taxon>
        <taxon>Paenibacillus</taxon>
    </lineage>
</organism>
<evidence type="ECO:0000259" key="1">
    <source>
        <dbReference type="PROSITE" id="PS51186"/>
    </source>
</evidence>
<dbReference type="RefSeq" id="WP_173129294.1">
    <property type="nucleotide sequence ID" value="NZ_JABMKX010000003.1"/>
</dbReference>
<dbReference type="EMBL" id="JABMKX010000003">
    <property type="protein sequence ID" value="NQX44887.1"/>
    <property type="molecule type" value="Genomic_DNA"/>
</dbReference>
<dbReference type="InterPro" id="IPR013653">
    <property type="entry name" value="GCN5-like_dom"/>
</dbReference>
<dbReference type="InterPro" id="IPR000182">
    <property type="entry name" value="GNAT_dom"/>
</dbReference>
<dbReference type="Pfam" id="PF08445">
    <property type="entry name" value="FR47"/>
    <property type="match status" value="1"/>
</dbReference>
<dbReference type="Gene3D" id="3.40.630.30">
    <property type="match status" value="1"/>
</dbReference>
<dbReference type="PROSITE" id="PS51186">
    <property type="entry name" value="GNAT"/>
    <property type="match status" value="1"/>
</dbReference>
<reference evidence="2 3" key="1">
    <citation type="submission" date="2020-05" db="EMBL/GenBank/DDBJ databases">
        <title>Paenibacillus glebae, sp. nov., Paenibacillus humi sp. nov., Paenibacillus pedi sp. nov., Paenibacillus terrestris sp. nov. and Paenibacillus terricola sp. nov., isolated from a forest top soil sample.</title>
        <authorList>
            <person name="Qi S."/>
            <person name="Carlier A."/>
            <person name="Cnockaert M."/>
            <person name="Vandamme P."/>
        </authorList>
    </citation>
    <scope>NUCLEOTIDE SEQUENCE [LARGE SCALE GENOMIC DNA]</scope>
    <source>
        <strain evidence="2 3">LMG 29502</strain>
    </source>
</reference>
<dbReference type="PANTHER" id="PTHR31143:SF2">
    <property type="entry name" value="FR47-LIKE DOMAIN-CONTAINING PROTEIN-RELATED"/>
    <property type="match status" value="1"/>
</dbReference>
<accession>A0ABX2DJY0</accession>
<comment type="caution">
    <text evidence="2">The sequence shown here is derived from an EMBL/GenBank/DDBJ whole genome shotgun (WGS) entry which is preliminary data.</text>
</comment>
<protein>
    <submittedName>
        <fullName evidence="2">GNAT family N-acetyltransferase</fullName>
    </submittedName>
</protein>